<proteinExistence type="predicted"/>
<dbReference type="AlphaFoldDB" id="A0A7W6WAN0"/>
<evidence type="ECO:0000256" key="1">
    <source>
        <dbReference type="SAM" id="MobiDB-lite"/>
    </source>
</evidence>
<dbReference type="SUPFAM" id="SSF81593">
    <property type="entry name" value="Nucleotidyltransferase substrate binding subunit/domain"/>
    <property type="match status" value="1"/>
</dbReference>
<gene>
    <name evidence="3" type="ORF">GGD89_002656</name>
</gene>
<evidence type="ECO:0000259" key="2">
    <source>
        <dbReference type="PROSITE" id="PS50910"/>
    </source>
</evidence>
<protein>
    <submittedName>
        <fullName evidence="3">HEPN domain-containing protein</fullName>
    </submittedName>
</protein>
<feature type="domain" description="HEPN" evidence="2">
    <location>
        <begin position="11"/>
        <end position="125"/>
    </location>
</feature>
<dbReference type="PROSITE" id="PS50910">
    <property type="entry name" value="HEPN"/>
    <property type="match status" value="1"/>
</dbReference>
<sequence length="160" mass="16593">MTPRESAQGWLRQAHNDLIHAQWSLQAGHLDWACFAAHQAAERALKGLALESGHRPLSTSNPALLAVDLIELGVLGDDDVVTLGDLESLATVARQARDPDRAIPSNDDDAHDSRAAALVAQTEKVVALVSATTGTGTGALAASSGQGGTVLPFPQAPLHA</sequence>
<accession>A0A7W6WAN0</accession>
<dbReference type="SMART" id="SM00748">
    <property type="entry name" value="HEPN"/>
    <property type="match status" value="1"/>
</dbReference>
<dbReference type="EMBL" id="JACIGK010000020">
    <property type="protein sequence ID" value="MBB4267018.1"/>
    <property type="molecule type" value="Genomic_DNA"/>
</dbReference>
<comment type="caution">
    <text evidence="3">The sequence shown here is derived from an EMBL/GenBank/DDBJ whole genome shotgun (WGS) entry which is preliminary data.</text>
</comment>
<dbReference type="Proteomes" id="UP000554286">
    <property type="component" value="Unassembled WGS sequence"/>
</dbReference>
<organism evidence="3 4">
    <name type="scientific">Roseospira visakhapatnamensis</name>
    <dbReference type="NCBI Taxonomy" id="390880"/>
    <lineage>
        <taxon>Bacteria</taxon>
        <taxon>Pseudomonadati</taxon>
        <taxon>Pseudomonadota</taxon>
        <taxon>Alphaproteobacteria</taxon>
        <taxon>Rhodospirillales</taxon>
        <taxon>Rhodospirillaceae</taxon>
        <taxon>Roseospira</taxon>
    </lineage>
</organism>
<name>A0A7W6WAN0_9PROT</name>
<dbReference type="RefSeq" id="WP_184045999.1">
    <property type="nucleotide sequence ID" value="NZ_JACIGK010000020.1"/>
</dbReference>
<dbReference type="InterPro" id="IPR007842">
    <property type="entry name" value="HEPN_dom"/>
</dbReference>
<dbReference type="Gene3D" id="1.20.120.330">
    <property type="entry name" value="Nucleotidyltransferases domain 2"/>
    <property type="match status" value="1"/>
</dbReference>
<feature type="region of interest" description="Disordered" evidence="1">
    <location>
        <begin position="139"/>
        <end position="160"/>
    </location>
</feature>
<evidence type="ECO:0000313" key="4">
    <source>
        <dbReference type="Proteomes" id="UP000554286"/>
    </source>
</evidence>
<dbReference type="Pfam" id="PF05168">
    <property type="entry name" value="HEPN"/>
    <property type="match status" value="1"/>
</dbReference>
<keyword evidence="4" id="KW-1185">Reference proteome</keyword>
<evidence type="ECO:0000313" key="3">
    <source>
        <dbReference type="EMBL" id="MBB4267018.1"/>
    </source>
</evidence>
<reference evidence="3 4" key="1">
    <citation type="submission" date="2020-08" db="EMBL/GenBank/DDBJ databases">
        <title>Genome sequencing of Purple Non-Sulfur Bacteria from various extreme environments.</title>
        <authorList>
            <person name="Mayer M."/>
        </authorList>
    </citation>
    <scope>NUCLEOTIDE SEQUENCE [LARGE SCALE GENOMIC DNA]</scope>
    <source>
        <strain evidence="3 4">JA131</strain>
    </source>
</reference>